<sequence>WPFRTLDGFATIHVTCAPTALRFNTSPRDGRMTAIGRKERSVGIRSDPMASYIVDTGILFAHQRAILSLVNKKTTEGCWIASFSSRSPTRCGLTRRRRRRRSCIVECSSSGWSWSWSWIWRGGRSDKPTMDQGKGSEGSGASGAMVFEPILEEGVFRFDCSETDRAAAFPSLSFADPNVREAPIAVRRVPEYVPTFERRLGKQMVMIQVRRNIYFLDRCFTIPHSPRPFLPRPSSSILNGMPFCIT</sequence>
<protein>
    <submittedName>
        <fullName evidence="1">Uncharacterized protein</fullName>
    </submittedName>
</protein>
<name>A0A426XKD2_ENSVE</name>
<evidence type="ECO:0000313" key="1">
    <source>
        <dbReference type="EMBL" id="RRT39912.1"/>
    </source>
</evidence>
<feature type="non-terminal residue" evidence="1">
    <location>
        <position position="1"/>
    </location>
</feature>
<evidence type="ECO:0000313" key="2">
    <source>
        <dbReference type="Proteomes" id="UP000287651"/>
    </source>
</evidence>
<dbReference type="EMBL" id="AMZH03019781">
    <property type="protein sequence ID" value="RRT39912.1"/>
    <property type="molecule type" value="Genomic_DNA"/>
</dbReference>
<reference evidence="1 2" key="1">
    <citation type="journal article" date="2014" name="Agronomy (Basel)">
        <title>A Draft Genome Sequence for Ensete ventricosum, the Drought-Tolerant Tree Against Hunger.</title>
        <authorList>
            <person name="Harrison J."/>
            <person name="Moore K.A."/>
            <person name="Paszkiewicz K."/>
            <person name="Jones T."/>
            <person name="Grant M."/>
            <person name="Ambacheew D."/>
            <person name="Muzemil S."/>
            <person name="Studholme D.J."/>
        </authorList>
    </citation>
    <scope>NUCLEOTIDE SEQUENCE [LARGE SCALE GENOMIC DNA]</scope>
</reference>
<organism evidence="1 2">
    <name type="scientific">Ensete ventricosum</name>
    <name type="common">Abyssinian banana</name>
    <name type="synonym">Musa ensete</name>
    <dbReference type="NCBI Taxonomy" id="4639"/>
    <lineage>
        <taxon>Eukaryota</taxon>
        <taxon>Viridiplantae</taxon>
        <taxon>Streptophyta</taxon>
        <taxon>Embryophyta</taxon>
        <taxon>Tracheophyta</taxon>
        <taxon>Spermatophyta</taxon>
        <taxon>Magnoliopsida</taxon>
        <taxon>Liliopsida</taxon>
        <taxon>Zingiberales</taxon>
        <taxon>Musaceae</taxon>
        <taxon>Ensete</taxon>
    </lineage>
</organism>
<dbReference type="AlphaFoldDB" id="A0A426XKD2"/>
<proteinExistence type="predicted"/>
<accession>A0A426XKD2</accession>
<dbReference type="Proteomes" id="UP000287651">
    <property type="component" value="Unassembled WGS sequence"/>
</dbReference>
<gene>
    <name evidence="1" type="ORF">B296_00042824</name>
</gene>
<comment type="caution">
    <text evidence="1">The sequence shown here is derived from an EMBL/GenBank/DDBJ whole genome shotgun (WGS) entry which is preliminary data.</text>
</comment>